<evidence type="ECO:0000313" key="1">
    <source>
        <dbReference type="EMBL" id="KKW10286.1"/>
    </source>
</evidence>
<comment type="caution">
    <text evidence="1">The sequence shown here is derived from an EMBL/GenBank/DDBJ whole genome shotgun (WGS) entry which is preliminary data.</text>
</comment>
<organism evidence="1 2">
    <name type="scientific">Candidatus Gottesmanbacteria bacterium GW2011_GWB1_49_7</name>
    <dbReference type="NCBI Taxonomy" id="1618448"/>
    <lineage>
        <taxon>Bacteria</taxon>
        <taxon>Candidatus Gottesmaniibacteriota</taxon>
    </lineage>
</organism>
<name>A0A0G1VUZ7_9BACT</name>
<accession>A0A0G1VUZ7</accession>
<protein>
    <submittedName>
        <fullName evidence="1">Uncharacterized protein</fullName>
    </submittedName>
</protein>
<evidence type="ECO:0000313" key="2">
    <source>
        <dbReference type="Proteomes" id="UP000034588"/>
    </source>
</evidence>
<dbReference type="Proteomes" id="UP000034588">
    <property type="component" value="Unassembled WGS sequence"/>
</dbReference>
<reference evidence="1 2" key="1">
    <citation type="journal article" date="2015" name="Nature">
        <title>rRNA introns, odd ribosomes, and small enigmatic genomes across a large radiation of phyla.</title>
        <authorList>
            <person name="Brown C.T."/>
            <person name="Hug L.A."/>
            <person name="Thomas B.C."/>
            <person name="Sharon I."/>
            <person name="Castelle C.J."/>
            <person name="Singh A."/>
            <person name="Wilkins M.J."/>
            <person name="Williams K.H."/>
            <person name="Banfield J.F."/>
        </authorList>
    </citation>
    <scope>NUCLEOTIDE SEQUENCE [LARGE SCALE GENOMIC DNA]</scope>
</reference>
<dbReference type="EMBL" id="LCQD01000042">
    <property type="protein sequence ID" value="KKW10286.1"/>
    <property type="molecule type" value="Genomic_DNA"/>
</dbReference>
<gene>
    <name evidence="1" type="ORF">UY48_C0042G0013</name>
</gene>
<sequence length="121" mass="13538">MHDTEFDRLTTSYFDGMRLKNKSMEESVGLLRYIVKGQLGPLLSQNFDWDQFETNLRLSLAKAFEQGVWAESGERTKDAQQASWNLLRGVLAGHALGSGDPEEIARAKEFCGVEKSQAPGE</sequence>
<dbReference type="AlphaFoldDB" id="A0A0G1VUZ7"/>
<proteinExistence type="predicted"/>